<organism evidence="3 4">
    <name type="scientific">Clytia hemisphaerica</name>
    <dbReference type="NCBI Taxonomy" id="252671"/>
    <lineage>
        <taxon>Eukaryota</taxon>
        <taxon>Metazoa</taxon>
        <taxon>Cnidaria</taxon>
        <taxon>Hydrozoa</taxon>
        <taxon>Hydroidolina</taxon>
        <taxon>Leptothecata</taxon>
        <taxon>Obeliida</taxon>
        <taxon>Clytiidae</taxon>
        <taxon>Clytia</taxon>
    </lineage>
</organism>
<dbReference type="AlphaFoldDB" id="A0A7M5X0X7"/>
<dbReference type="Pfam" id="PF10213">
    <property type="entry name" value="MRP-S28"/>
    <property type="match status" value="1"/>
</dbReference>
<evidence type="ECO:0000313" key="3">
    <source>
        <dbReference type="EnsemblMetazoa" id="CLYHEMP015856.1"/>
    </source>
</evidence>
<dbReference type="GO" id="GO:0032543">
    <property type="term" value="P:mitochondrial translation"/>
    <property type="evidence" value="ECO:0007669"/>
    <property type="project" value="InterPro"/>
</dbReference>
<dbReference type="OrthoDB" id="283424at2759"/>
<reference evidence="3" key="1">
    <citation type="submission" date="2021-01" db="UniProtKB">
        <authorList>
            <consortium name="EnsemblMetazoa"/>
        </authorList>
    </citation>
    <scope>IDENTIFICATION</scope>
</reference>
<feature type="compositionally biased region" description="Basic residues" evidence="1">
    <location>
        <begin position="61"/>
        <end position="73"/>
    </location>
</feature>
<dbReference type="GO" id="GO:0003735">
    <property type="term" value="F:structural constituent of ribosome"/>
    <property type="evidence" value="ECO:0007669"/>
    <property type="project" value="InterPro"/>
</dbReference>
<sequence length="368" mass="42632">MNPSSQNIFKLAVRLQGATTAAYPVCVQRCSILLPNFHHQQERHSSSKAPVPLMGLGKAVSRRTKGAPRHNRRGQNVLPRSESLNLDVTDWSDVFEAAQSYNPGVVPLPLRMGRPRTNKVGDVPPHDKGNIELLKIPNFFHLTPPAIKKHCEALTEYCSPWPEDIGHRPIRITTINHIYAGPSIRHPDSNKVKLQVYLKDLELDDHARTKLIRLVGHRYNRANDELTIITKSCPTRKQNKDYAYYLLTALYHEAWKTEDWEIEAEGKTDEEIQQEIDEVNAELNPKLYNEMEHRRRSFYRIINDKVIRYNKNGHPFVYEIRKHGISGTLTDEEKRLAKEEWEKIQRELPDMSTFDLPYRRSSGSEFDN</sequence>
<feature type="domain" description="Small ribosomal subunit protein mS35 mitochondrial conserved" evidence="2">
    <location>
        <begin position="183"/>
        <end position="259"/>
    </location>
</feature>
<dbReference type="GO" id="GO:0005763">
    <property type="term" value="C:mitochondrial small ribosomal subunit"/>
    <property type="evidence" value="ECO:0007669"/>
    <property type="project" value="TreeGrafter"/>
</dbReference>
<keyword evidence="4" id="KW-1185">Reference proteome</keyword>
<evidence type="ECO:0000313" key="4">
    <source>
        <dbReference type="Proteomes" id="UP000594262"/>
    </source>
</evidence>
<evidence type="ECO:0000259" key="2">
    <source>
        <dbReference type="Pfam" id="PF10213"/>
    </source>
</evidence>
<feature type="region of interest" description="Disordered" evidence="1">
    <location>
        <begin position="61"/>
        <end position="81"/>
    </location>
</feature>
<dbReference type="InterPro" id="IPR019349">
    <property type="entry name" value="Ribosomal_mS35_mit"/>
</dbReference>
<dbReference type="RefSeq" id="XP_066928622.1">
    <property type="nucleotide sequence ID" value="XM_067072521.1"/>
</dbReference>
<dbReference type="Proteomes" id="UP000594262">
    <property type="component" value="Unplaced"/>
</dbReference>
<accession>A0A7M5X0X7</accession>
<dbReference type="InterPro" id="IPR039848">
    <property type="entry name" value="Ribosomal_mS35_mt"/>
</dbReference>
<dbReference type="EnsemblMetazoa" id="CLYHEMT015856.1">
    <property type="protein sequence ID" value="CLYHEMP015856.1"/>
    <property type="gene ID" value="CLYHEMG015856"/>
</dbReference>
<proteinExistence type="predicted"/>
<evidence type="ECO:0000256" key="1">
    <source>
        <dbReference type="SAM" id="MobiDB-lite"/>
    </source>
</evidence>
<name>A0A7M5X0X7_9CNID</name>
<protein>
    <recommendedName>
        <fullName evidence="2">Small ribosomal subunit protein mS35 mitochondrial conserved domain-containing protein</fullName>
    </recommendedName>
</protein>
<dbReference type="PANTHER" id="PTHR13490:SF0">
    <property type="entry name" value="SMALL RIBOSOMAL SUBUNIT PROTEIN MS35"/>
    <property type="match status" value="1"/>
</dbReference>
<dbReference type="GeneID" id="136816088"/>
<dbReference type="PANTHER" id="PTHR13490">
    <property type="entry name" value="MITOCHONDRIAL 28S RIBOSOMAL PROTEIN S28"/>
    <property type="match status" value="1"/>
</dbReference>